<name>A0A428MDS6_9BACT</name>
<dbReference type="EC" id="4.2.3.1" evidence="5"/>
<dbReference type="InterPro" id="IPR001926">
    <property type="entry name" value="TrpB-like_PALP"/>
</dbReference>
<evidence type="ECO:0000259" key="8">
    <source>
        <dbReference type="Pfam" id="PF00291"/>
    </source>
</evidence>
<evidence type="ECO:0000313" key="10">
    <source>
        <dbReference type="Proteomes" id="UP000269669"/>
    </source>
</evidence>
<dbReference type="GO" id="GO:0006567">
    <property type="term" value="P:L-threonine catabolic process"/>
    <property type="evidence" value="ECO:0007669"/>
    <property type="project" value="TreeGrafter"/>
</dbReference>
<dbReference type="Pfam" id="PF00291">
    <property type="entry name" value="PALP"/>
    <property type="match status" value="1"/>
</dbReference>
<dbReference type="GO" id="GO:0003941">
    <property type="term" value="F:L-serine ammonia-lyase activity"/>
    <property type="evidence" value="ECO:0007669"/>
    <property type="project" value="TreeGrafter"/>
</dbReference>
<comment type="cofactor">
    <cofactor evidence="1 6">
        <name>pyridoxal 5'-phosphate</name>
        <dbReference type="ChEBI" id="CHEBI:597326"/>
    </cofactor>
</comment>
<dbReference type="PANTHER" id="PTHR48078:SF6">
    <property type="entry name" value="L-THREONINE DEHYDRATASE CATABOLIC TDCB"/>
    <property type="match status" value="1"/>
</dbReference>
<evidence type="ECO:0000256" key="5">
    <source>
        <dbReference type="NCBIfam" id="TIGR00260"/>
    </source>
</evidence>
<dbReference type="CDD" id="cd01563">
    <property type="entry name" value="Thr-synth_1"/>
    <property type="match status" value="1"/>
</dbReference>
<proteinExistence type="inferred from homology"/>
<evidence type="ECO:0000256" key="4">
    <source>
        <dbReference type="ARBA" id="ARBA00023239"/>
    </source>
</evidence>
<dbReference type="InterPro" id="IPR036052">
    <property type="entry name" value="TrpB-like_PALP_sf"/>
</dbReference>
<dbReference type="PANTHER" id="PTHR48078">
    <property type="entry name" value="THREONINE DEHYDRATASE, MITOCHONDRIAL-RELATED"/>
    <property type="match status" value="1"/>
</dbReference>
<evidence type="ECO:0000256" key="7">
    <source>
        <dbReference type="SAM" id="MobiDB-lite"/>
    </source>
</evidence>
<organism evidence="9 10">
    <name type="scientific">Edaphobacter aggregans</name>
    <dbReference type="NCBI Taxonomy" id="570835"/>
    <lineage>
        <taxon>Bacteria</taxon>
        <taxon>Pseudomonadati</taxon>
        <taxon>Acidobacteriota</taxon>
        <taxon>Terriglobia</taxon>
        <taxon>Terriglobales</taxon>
        <taxon>Acidobacteriaceae</taxon>
        <taxon>Edaphobacter</taxon>
    </lineage>
</organism>
<reference evidence="9 10" key="1">
    <citation type="submission" date="2018-12" db="EMBL/GenBank/DDBJ databases">
        <title>Sequencing of bacterial isolates from soil warming experiment in Harvard Forest, Massachusetts, USA.</title>
        <authorList>
            <person name="Deangelis K."/>
        </authorList>
    </citation>
    <scope>NUCLEOTIDE SEQUENCE [LARGE SCALE GENOMIC DNA]</scope>
    <source>
        <strain evidence="9 10">EB153</strain>
    </source>
</reference>
<dbReference type="GO" id="GO:0006565">
    <property type="term" value="P:L-serine catabolic process"/>
    <property type="evidence" value="ECO:0007669"/>
    <property type="project" value="TreeGrafter"/>
</dbReference>
<evidence type="ECO:0000256" key="3">
    <source>
        <dbReference type="ARBA" id="ARBA00022898"/>
    </source>
</evidence>
<feature type="domain" description="Tryptophan synthase beta chain-like PALP" evidence="8">
    <location>
        <begin position="117"/>
        <end position="419"/>
    </location>
</feature>
<keyword evidence="10" id="KW-1185">Reference proteome</keyword>
<feature type="modified residue" description="N6-(pyridoxal phosphate)lysine" evidence="6">
    <location>
        <position position="153"/>
    </location>
</feature>
<keyword evidence="3 6" id="KW-0663">Pyridoxal phosphate</keyword>
<dbReference type="GO" id="GO:0004795">
    <property type="term" value="F:threonine synthase activity"/>
    <property type="evidence" value="ECO:0007669"/>
    <property type="project" value="UniProtKB-UniRule"/>
</dbReference>
<evidence type="ECO:0000256" key="6">
    <source>
        <dbReference type="PIRSR" id="PIRSR604450-51"/>
    </source>
</evidence>
<dbReference type="GO" id="GO:0009097">
    <property type="term" value="P:isoleucine biosynthetic process"/>
    <property type="evidence" value="ECO:0007669"/>
    <property type="project" value="TreeGrafter"/>
</dbReference>
<accession>A0A428MDS6</accession>
<dbReference type="GO" id="GO:0004794">
    <property type="term" value="F:threonine deaminase activity"/>
    <property type="evidence" value="ECO:0007669"/>
    <property type="project" value="TreeGrafter"/>
</dbReference>
<comment type="similarity">
    <text evidence="2">Belongs to the threonine synthase family.</text>
</comment>
<dbReference type="InterPro" id="IPR004450">
    <property type="entry name" value="Thr_synthase-like"/>
</dbReference>
<protein>
    <recommendedName>
        <fullName evidence="5">Threonine synthase</fullName>
        <ecNumber evidence="5">4.2.3.1</ecNumber>
    </recommendedName>
</protein>
<sequence length="467" mass="50504">MRFGPRSRHKGLQPHFTFPAGNSKERSSKSHTLFPLGESVMNYSCTRYELKCNECGKRYGNQPLSACPDCLAPLEIAYDLDAVRGVFTREAIAAGPANIWRYASLLPIPDGFQPDLPVGFTPLVKATNLGKRIGASNLYVKNDAVCFPTLSFKDRVVSVALANAQRFGFETVGASSTGNLANSVAAQAARLGIKACILVPADLEAAKILNTQVYGARLIRIDGNYDHVNRLCTLIADEYNWGLVNVNLRPYYAEGSKTVGYEIAEQLGWRLPDNVVVPMAGGSLIRKIRKAFQELVYLGLVEDKPVRFFGAQATGCSPISQAVKQGLDYIEPQRPNTIARSLAIGNPADGPAAAKMIRDSGGWAEDVSDVEIVSGMQELAETEGIFTETAGGVTTAVTARLYAHGRISPDELTVTCITGNGLKTTDALTNHYVEERAVRPRLADFDAYLRELDGTTEPELVVAGGII</sequence>
<dbReference type="Proteomes" id="UP000269669">
    <property type="component" value="Unassembled WGS sequence"/>
</dbReference>
<dbReference type="EMBL" id="RSDW01000001">
    <property type="protein sequence ID" value="RSL15027.1"/>
    <property type="molecule type" value="Genomic_DNA"/>
</dbReference>
<gene>
    <name evidence="9" type="ORF">EDE15_0500</name>
</gene>
<dbReference type="NCBIfam" id="TIGR00260">
    <property type="entry name" value="thrC"/>
    <property type="match status" value="1"/>
</dbReference>
<feature type="compositionally biased region" description="Basic residues" evidence="7">
    <location>
        <begin position="1"/>
        <end position="12"/>
    </location>
</feature>
<evidence type="ECO:0000256" key="1">
    <source>
        <dbReference type="ARBA" id="ARBA00001933"/>
    </source>
</evidence>
<dbReference type="GO" id="GO:0009088">
    <property type="term" value="P:threonine biosynthetic process"/>
    <property type="evidence" value="ECO:0007669"/>
    <property type="project" value="UniProtKB-UniRule"/>
</dbReference>
<dbReference type="SUPFAM" id="SSF53686">
    <property type="entry name" value="Tryptophan synthase beta subunit-like PLP-dependent enzymes"/>
    <property type="match status" value="1"/>
</dbReference>
<evidence type="ECO:0000313" key="9">
    <source>
        <dbReference type="EMBL" id="RSL15027.1"/>
    </source>
</evidence>
<evidence type="ECO:0000256" key="2">
    <source>
        <dbReference type="ARBA" id="ARBA00005517"/>
    </source>
</evidence>
<feature type="region of interest" description="Disordered" evidence="7">
    <location>
        <begin position="1"/>
        <end position="30"/>
    </location>
</feature>
<keyword evidence="4" id="KW-0456">Lyase</keyword>
<dbReference type="InterPro" id="IPR050147">
    <property type="entry name" value="Ser/Thr_Dehydratase"/>
</dbReference>
<comment type="caution">
    <text evidence="9">The sequence shown here is derived from an EMBL/GenBank/DDBJ whole genome shotgun (WGS) entry which is preliminary data.</text>
</comment>
<dbReference type="AlphaFoldDB" id="A0A428MDS6"/>
<dbReference type="Gene3D" id="3.40.50.1100">
    <property type="match status" value="2"/>
</dbReference>